<comment type="subcellular location">
    <subcellularLocation>
        <location evidence="2">Nucleus</location>
    </subcellularLocation>
</comment>
<feature type="region of interest" description="Disordered" evidence="9">
    <location>
        <begin position="1"/>
        <end position="42"/>
    </location>
</feature>
<feature type="domain" description="HhH-GPD" evidence="10">
    <location>
        <begin position="871"/>
        <end position="1004"/>
    </location>
</feature>
<keyword evidence="6" id="KW-0411">Iron-sulfur</keyword>
<evidence type="ECO:0000256" key="2">
    <source>
        <dbReference type="ARBA" id="ARBA00004123"/>
    </source>
</evidence>
<protein>
    <submittedName>
        <fullName evidence="11">DNA glycosylase/AP lyase ROS1</fullName>
    </submittedName>
</protein>
<reference evidence="11" key="2">
    <citation type="journal article" date="2024" name="Plant">
        <title>Genomic evolution and insights into agronomic trait innovations of Sesamum species.</title>
        <authorList>
            <person name="Miao H."/>
            <person name="Wang L."/>
            <person name="Qu L."/>
            <person name="Liu H."/>
            <person name="Sun Y."/>
            <person name="Le M."/>
            <person name="Wang Q."/>
            <person name="Wei S."/>
            <person name="Zheng Y."/>
            <person name="Lin W."/>
            <person name="Duan Y."/>
            <person name="Cao H."/>
            <person name="Xiong S."/>
            <person name="Wang X."/>
            <person name="Wei L."/>
            <person name="Li C."/>
            <person name="Ma Q."/>
            <person name="Ju M."/>
            <person name="Zhao R."/>
            <person name="Li G."/>
            <person name="Mu C."/>
            <person name="Tian Q."/>
            <person name="Mei H."/>
            <person name="Zhang T."/>
            <person name="Gao T."/>
            <person name="Zhang H."/>
        </authorList>
    </citation>
    <scope>NUCLEOTIDE SEQUENCE</scope>
    <source>
        <strain evidence="11">G02</strain>
    </source>
</reference>
<dbReference type="PANTHER" id="PTHR46213">
    <property type="entry name" value="TRANSCRIPTIONAL ACTIVATOR DEMETER"/>
    <property type="match status" value="1"/>
</dbReference>
<sequence>MELESSMAGELQEKGAWVPLTPAKPVPAGHDEITSSDKNVNHDVGSVESQLSEIWGELGKESGNCCFEFGYSGRVCLGRDQEVAENCDGSVPNVGAVDGVKIAEDCSGGVARKSGFVVVGNPGSSLESLGLHGIMVGTSDNRPRQETIDVDVSSVWKKRGQLHDHNSQCEFGPDSTKASNMPKNQTPKKRSNKGIDSNKKPRKRARMIRHRPKVFDETKPIKPSTPKPRTPKRAKYVKKDSSKTPVDPSKNVDREAVGNYSKISCRQKLDFSTENCTVNQNSEVCDEIKITTEVEPQPCCRSRFSSLQVYRRIYRPNECLKNSRKLGPNCPKMFKKTRMRRKRVTVFDKLTRLVSMIPTSCKQRSAASNEPLNLYPGVKDRKNKSRTLRRRWTSRTSSRRRTSRTSSRRQKSTEKMTREAIKHPRLEKCTLNSTWMVNLKRKRSKTSTRMRDLSSFVNDLSKIQVSEAFLLRASSIRTQGIAKFAACMAVQGEGPQNLAIQQYELPQDNLVYCNESIQKSPTEFGDCVLGVETNIPNHSLELDILNYQVVEGHSVVAKSMKEMISFSDKLLPYVNLNANRIFDIPPCFQPREDINFIRRKYWLESDIIIFTRLALVSDDVFTQALVDFATQRIESLHIDDGCNQLVVRNQIVHGALVPSNGKFDPSKRRKPLPKVDLDAETMRVWNLLMENNGADDTEQEDDDKVKYWKKQREIFDGRVDIYCPHASYSRRFSPWKGSVVDSVVGVFLTQNVSDHLSSSAFMSLAARFPPPTVTEQNGLDDRSDCVIDESKEVKIAETPSGKCEELSMMENYPSSSRPPNEVESIPTIMLGSTWKREMKLPSGPSPRQERKGRLKINKKNTINWDDLRKNISRGSSTNRTYQTMDSVNWEAVRQAKVEELAKDFLDRIVRDHGSIDLEWLRDVPPDKAKEYLLSIPGLGLKSVECVRLLTLRHHAFPVDTNVGRILVRLGWVPLQPLPEDVQIHLLNQYPLLDTIQKYIWPRMCQLQELTLYECHYQMITFGKVFCTKETELQCMSDESRMQALCYTRLRLEGSKGQNTAPESSVASIQDTTDRLCLEGSKGQNMAPESSIASIQDTTDHISPPNFSIVGGDFSEDLYNSCNYEPIIEMPLSPEPECTGTVEIDIEDLYCDSDDEIPAIKLNGEEFRKNVLTFMGEEDGISKALVTLSPETASIPMPKLKYVGRLRTVHHVYEIPDSHPLLAGFEKREPDDPCPYLLAIWTTDESTSSSQEPRKACNCQKSTTCDMSTCCSGQTEQNENERTVQGTILIPCRMANRGTFPLNGTYFQVNEVFADHESSRHPIVVPREWIWNLRRRALFCGTSVTSISRGLSLEQIEYCFRKGFICVRGINRKTGAARPLARRFHLCKTRQVDDE</sequence>
<feature type="region of interest" description="Disordered" evidence="9">
    <location>
        <begin position="159"/>
        <end position="255"/>
    </location>
</feature>
<feature type="compositionally biased region" description="Basic and acidic residues" evidence="9">
    <location>
        <begin position="29"/>
        <end position="41"/>
    </location>
</feature>
<dbReference type="Gene3D" id="1.10.1670.10">
    <property type="entry name" value="Helix-hairpin-Helix base-excision DNA repair enzymes (C-terminal)"/>
    <property type="match status" value="1"/>
</dbReference>
<comment type="caution">
    <text evidence="11">The sequence shown here is derived from an EMBL/GenBank/DDBJ whole genome shotgun (WGS) entry which is preliminary data.</text>
</comment>
<evidence type="ECO:0000256" key="3">
    <source>
        <dbReference type="ARBA" id="ARBA00005646"/>
    </source>
</evidence>
<dbReference type="GO" id="GO:0035514">
    <property type="term" value="F:DNA demethylase activity"/>
    <property type="evidence" value="ECO:0007669"/>
    <property type="project" value="InterPro"/>
</dbReference>
<reference evidence="11" key="1">
    <citation type="submission" date="2020-06" db="EMBL/GenBank/DDBJ databases">
        <authorList>
            <person name="Li T."/>
            <person name="Hu X."/>
            <person name="Zhang T."/>
            <person name="Song X."/>
            <person name="Zhang H."/>
            <person name="Dai N."/>
            <person name="Sheng W."/>
            <person name="Hou X."/>
            <person name="Wei L."/>
        </authorList>
    </citation>
    <scope>NUCLEOTIDE SEQUENCE</scope>
    <source>
        <strain evidence="11">G02</strain>
        <tissue evidence="11">Leaf</tissue>
    </source>
</reference>
<feature type="compositionally biased region" description="Polar residues" evidence="9">
    <location>
        <begin position="176"/>
        <end position="185"/>
    </location>
</feature>
<dbReference type="SMART" id="SM00478">
    <property type="entry name" value="ENDO3c"/>
    <property type="match status" value="1"/>
</dbReference>
<evidence type="ECO:0000256" key="8">
    <source>
        <dbReference type="ARBA" id="ARBA00023242"/>
    </source>
</evidence>
<dbReference type="GO" id="GO:0016829">
    <property type="term" value="F:lyase activity"/>
    <property type="evidence" value="ECO:0007669"/>
    <property type="project" value="UniProtKB-KW"/>
</dbReference>
<evidence type="ECO:0000259" key="10">
    <source>
        <dbReference type="SMART" id="SM00478"/>
    </source>
</evidence>
<gene>
    <name evidence="11" type="ORF">Sradi_3171700</name>
</gene>
<keyword evidence="5" id="KW-0408">Iron</keyword>
<evidence type="ECO:0000256" key="4">
    <source>
        <dbReference type="ARBA" id="ARBA00022723"/>
    </source>
</evidence>
<comment type="similarity">
    <text evidence="3">Belongs to the DNA glycosylase family. DEMETER subfamily.</text>
</comment>
<keyword evidence="7" id="KW-0238">DNA-binding</keyword>
<dbReference type="InterPro" id="IPR011257">
    <property type="entry name" value="DNA_glycosylase"/>
</dbReference>
<keyword evidence="11" id="KW-0456">Lyase</keyword>
<dbReference type="GO" id="GO:0003677">
    <property type="term" value="F:DNA binding"/>
    <property type="evidence" value="ECO:0007669"/>
    <property type="project" value="UniProtKB-KW"/>
</dbReference>
<name>A0AAW2RES4_SESRA</name>
<dbReference type="InterPro" id="IPR044811">
    <property type="entry name" value="DME/ROS1"/>
</dbReference>
<dbReference type="Pfam" id="PF15628">
    <property type="entry name" value="RRM_DME"/>
    <property type="match status" value="1"/>
</dbReference>
<keyword evidence="4" id="KW-0479">Metal-binding</keyword>
<comment type="cofactor">
    <cofactor evidence="1">
        <name>[4Fe-4S] cluster</name>
        <dbReference type="ChEBI" id="CHEBI:49883"/>
    </cofactor>
</comment>
<dbReference type="SUPFAM" id="SSF48150">
    <property type="entry name" value="DNA-glycosylase"/>
    <property type="match status" value="1"/>
</dbReference>
<dbReference type="PANTHER" id="PTHR46213:SF13">
    <property type="entry name" value="DEMETER-LIKE PROTEIN 2-RELATED"/>
    <property type="match status" value="1"/>
</dbReference>
<dbReference type="GO" id="GO:0141166">
    <property type="term" value="P:chromosomal 5-methylcytosine DNA demethylation pathway"/>
    <property type="evidence" value="ECO:0007669"/>
    <property type="project" value="InterPro"/>
</dbReference>
<accession>A0AAW2RES4</accession>
<dbReference type="InterPro" id="IPR028925">
    <property type="entry name" value="RRM_DME"/>
</dbReference>
<dbReference type="EMBL" id="JACGWJ010000013">
    <property type="protein sequence ID" value="KAL0378662.1"/>
    <property type="molecule type" value="Genomic_DNA"/>
</dbReference>
<dbReference type="InterPro" id="IPR003265">
    <property type="entry name" value="HhH-GPD_domain"/>
</dbReference>
<feature type="region of interest" description="Disordered" evidence="9">
    <location>
        <begin position="365"/>
        <end position="419"/>
    </location>
</feature>
<dbReference type="GO" id="GO:0006284">
    <property type="term" value="P:base-excision repair"/>
    <property type="evidence" value="ECO:0007669"/>
    <property type="project" value="InterPro"/>
</dbReference>
<evidence type="ECO:0000256" key="5">
    <source>
        <dbReference type="ARBA" id="ARBA00023004"/>
    </source>
</evidence>
<dbReference type="GO" id="GO:0005634">
    <property type="term" value="C:nucleus"/>
    <property type="evidence" value="ECO:0007669"/>
    <property type="project" value="UniProtKB-SubCell"/>
</dbReference>
<organism evidence="11">
    <name type="scientific">Sesamum radiatum</name>
    <name type="common">Black benniseed</name>
    <dbReference type="NCBI Taxonomy" id="300843"/>
    <lineage>
        <taxon>Eukaryota</taxon>
        <taxon>Viridiplantae</taxon>
        <taxon>Streptophyta</taxon>
        <taxon>Embryophyta</taxon>
        <taxon>Tracheophyta</taxon>
        <taxon>Spermatophyta</taxon>
        <taxon>Magnoliopsida</taxon>
        <taxon>eudicotyledons</taxon>
        <taxon>Gunneridae</taxon>
        <taxon>Pentapetalae</taxon>
        <taxon>asterids</taxon>
        <taxon>lamiids</taxon>
        <taxon>Lamiales</taxon>
        <taxon>Pedaliaceae</taxon>
        <taxon>Sesamum</taxon>
    </lineage>
</organism>
<proteinExistence type="inferred from homology"/>
<feature type="compositionally biased region" description="Basic residues" evidence="9">
    <location>
        <begin position="200"/>
        <end position="212"/>
    </location>
</feature>
<evidence type="ECO:0000256" key="1">
    <source>
        <dbReference type="ARBA" id="ARBA00001966"/>
    </source>
</evidence>
<dbReference type="GO" id="GO:0051536">
    <property type="term" value="F:iron-sulfur cluster binding"/>
    <property type="evidence" value="ECO:0007669"/>
    <property type="project" value="UniProtKB-KW"/>
</dbReference>
<feature type="compositionally biased region" description="Basic residues" evidence="9">
    <location>
        <begin position="381"/>
        <end position="410"/>
    </location>
</feature>
<evidence type="ECO:0000256" key="6">
    <source>
        <dbReference type="ARBA" id="ARBA00023014"/>
    </source>
</evidence>
<dbReference type="InterPro" id="IPR023170">
    <property type="entry name" value="HhH_base_excis_C"/>
</dbReference>
<dbReference type="GO" id="GO:0046872">
    <property type="term" value="F:metal ion binding"/>
    <property type="evidence" value="ECO:0007669"/>
    <property type="project" value="UniProtKB-KW"/>
</dbReference>
<evidence type="ECO:0000256" key="7">
    <source>
        <dbReference type="ARBA" id="ARBA00023125"/>
    </source>
</evidence>
<dbReference type="CDD" id="cd00056">
    <property type="entry name" value="ENDO3c"/>
    <property type="match status" value="1"/>
</dbReference>
<dbReference type="GO" id="GO:0019104">
    <property type="term" value="F:DNA N-glycosylase activity"/>
    <property type="evidence" value="ECO:0007669"/>
    <property type="project" value="InterPro"/>
</dbReference>
<keyword evidence="8" id="KW-0539">Nucleus</keyword>
<evidence type="ECO:0000313" key="11">
    <source>
        <dbReference type="EMBL" id="KAL0378662.1"/>
    </source>
</evidence>
<evidence type="ECO:0000256" key="9">
    <source>
        <dbReference type="SAM" id="MobiDB-lite"/>
    </source>
</evidence>